<dbReference type="InterPro" id="IPR001138">
    <property type="entry name" value="Zn2Cys6_DnaBD"/>
</dbReference>
<accession>A0A9P8ANB2</accession>
<keyword evidence="6" id="KW-0804">Transcription</keyword>
<feature type="region of interest" description="Disordered" evidence="8">
    <location>
        <begin position="682"/>
        <end position="705"/>
    </location>
</feature>
<evidence type="ECO:0000313" key="10">
    <source>
        <dbReference type="EMBL" id="KAG7440722.1"/>
    </source>
</evidence>
<protein>
    <recommendedName>
        <fullName evidence="9">Zn(2)-C6 fungal-type domain-containing protein</fullName>
    </recommendedName>
</protein>
<evidence type="ECO:0000256" key="4">
    <source>
        <dbReference type="ARBA" id="ARBA00023015"/>
    </source>
</evidence>
<feature type="region of interest" description="Disordered" evidence="8">
    <location>
        <begin position="145"/>
        <end position="204"/>
    </location>
</feature>
<evidence type="ECO:0000256" key="7">
    <source>
        <dbReference type="ARBA" id="ARBA00023242"/>
    </source>
</evidence>
<dbReference type="InterPro" id="IPR007219">
    <property type="entry name" value="XnlR_reg_dom"/>
</dbReference>
<dbReference type="CDD" id="cd22541">
    <property type="entry name" value="SP5_N"/>
    <property type="match status" value="1"/>
</dbReference>
<keyword evidence="3" id="KW-0862">Zinc</keyword>
<dbReference type="InterPro" id="IPR051615">
    <property type="entry name" value="Transcr_Regulatory_Elem"/>
</dbReference>
<organism evidence="10 11">
    <name type="scientific">Guyanagaster necrorhizus</name>
    <dbReference type="NCBI Taxonomy" id="856835"/>
    <lineage>
        <taxon>Eukaryota</taxon>
        <taxon>Fungi</taxon>
        <taxon>Dikarya</taxon>
        <taxon>Basidiomycota</taxon>
        <taxon>Agaricomycotina</taxon>
        <taxon>Agaricomycetes</taxon>
        <taxon>Agaricomycetidae</taxon>
        <taxon>Agaricales</taxon>
        <taxon>Marasmiineae</taxon>
        <taxon>Physalacriaceae</taxon>
        <taxon>Guyanagaster</taxon>
    </lineage>
</organism>
<dbReference type="CDD" id="cd00067">
    <property type="entry name" value="GAL4"/>
    <property type="match status" value="1"/>
</dbReference>
<dbReference type="Gene3D" id="4.10.240.10">
    <property type="entry name" value="Zn(2)-C6 fungal-type DNA-binding domain"/>
    <property type="match status" value="1"/>
</dbReference>
<feature type="compositionally biased region" description="Polar residues" evidence="8">
    <location>
        <begin position="183"/>
        <end position="204"/>
    </location>
</feature>
<keyword evidence="11" id="KW-1185">Reference proteome</keyword>
<dbReference type="GO" id="GO:0008270">
    <property type="term" value="F:zinc ion binding"/>
    <property type="evidence" value="ECO:0007669"/>
    <property type="project" value="InterPro"/>
</dbReference>
<dbReference type="PROSITE" id="PS00463">
    <property type="entry name" value="ZN2_CY6_FUNGAL_1"/>
    <property type="match status" value="1"/>
</dbReference>
<reference evidence="10" key="1">
    <citation type="submission" date="2020-11" db="EMBL/GenBank/DDBJ databases">
        <title>Adaptations for nitrogen fixation in a non-lichenized fungal sporocarp promotes dispersal by wood-feeding termites.</title>
        <authorList>
            <consortium name="DOE Joint Genome Institute"/>
            <person name="Koch R.A."/>
            <person name="Yoon G."/>
            <person name="Arayal U."/>
            <person name="Lail K."/>
            <person name="Amirebrahimi M."/>
            <person name="Labutti K."/>
            <person name="Lipzen A."/>
            <person name="Riley R."/>
            <person name="Barry K."/>
            <person name="Henrissat B."/>
            <person name="Grigoriev I.V."/>
            <person name="Herr J.R."/>
            <person name="Aime M.C."/>
        </authorList>
    </citation>
    <scope>NUCLEOTIDE SEQUENCE</scope>
    <source>
        <strain evidence="10">MCA 3950</strain>
    </source>
</reference>
<feature type="domain" description="Zn(2)-C6 fungal-type" evidence="9">
    <location>
        <begin position="17"/>
        <end position="46"/>
    </location>
</feature>
<dbReference type="Proteomes" id="UP000812287">
    <property type="component" value="Unassembled WGS sequence"/>
</dbReference>
<dbReference type="GO" id="GO:0003677">
    <property type="term" value="F:DNA binding"/>
    <property type="evidence" value="ECO:0007669"/>
    <property type="project" value="UniProtKB-KW"/>
</dbReference>
<dbReference type="PANTHER" id="PTHR31313:SF81">
    <property type="entry name" value="TY1 ENHANCER ACTIVATOR"/>
    <property type="match status" value="1"/>
</dbReference>
<keyword evidence="5" id="KW-0238">DNA-binding</keyword>
<evidence type="ECO:0000256" key="5">
    <source>
        <dbReference type="ARBA" id="ARBA00023125"/>
    </source>
</evidence>
<comment type="caution">
    <text evidence="10">The sequence shown here is derived from an EMBL/GenBank/DDBJ whole genome shotgun (WGS) entry which is preliminary data.</text>
</comment>
<dbReference type="GeneID" id="66109676"/>
<keyword evidence="4" id="KW-0805">Transcription regulation</keyword>
<dbReference type="SMART" id="SM00906">
    <property type="entry name" value="Fungal_trans"/>
    <property type="match status" value="1"/>
</dbReference>
<evidence type="ECO:0000256" key="8">
    <source>
        <dbReference type="SAM" id="MobiDB-lite"/>
    </source>
</evidence>
<evidence type="ECO:0000256" key="3">
    <source>
        <dbReference type="ARBA" id="ARBA00022833"/>
    </source>
</evidence>
<dbReference type="PROSITE" id="PS50048">
    <property type="entry name" value="ZN2_CY6_FUNGAL_2"/>
    <property type="match status" value="1"/>
</dbReference>
<dbReference type="InterPro" id="IPR036864">
    <property type="entry name" value="Zn2-C6_fun-type_DNA-bd_sf"/>
</dbReference>
<dbReference type="GO" id="GO:0005634">
    <property type="term" value="C:nucleus"/>
    <property type="evidence" value="ECO:0007669"/>
    <property type="project" value="UniProtKB-SubCell"/>
</dbReference>
<evidence type="ECO:0000259" key="9">
    <source>
        <dbReference type="PROSITE" id="PS50048"/>
    </source>
</evidence>
<dbReference type="EMBL" id="MU250567">
    <property type="protein sequence ID" value="KAG7440722.1"/>
    <property type="molecule type" value="Genomic_DNA"/>
</dbReference>
<name>A0A9P8ANB2_9AGAR</name>
<dbReference type="SUPFAM" id="SSF57701">
    <property type="entry name" value="Zn2/Cys6 DNA-binding domain"/>
    <property type="match status" value="1"/>
</dbReference>
<dbReference type="SMART" id="SM00066">
    <property type="entry name" value="GAL4"/>
    <property type="match status" value="1"/>
</dbReference>
<gene>
    <name evidence="10" type="ORF">BT62DRAFT_937691</name>
</gene>
<dbReference type="RefSeq" id="XP_043034222.1">
    <property type="nucleotide sequence ID" value="XM_043187379.1"/>
</dbReference>
<dbReference type="CDD" id="cd12148">
    <property type="entry name" value="fungal_TF_MHR"/>
    <property type="match status" value="1"/>
</dbReference>
<dbReference type="GO" id="GO:0000981">
    <property type="term" value="F:DNA-binding transcription factor activity, RNA polymerase II-specific"/>
    <property type="evidence" value="ECO:0007669"/>
    <property type="project" value="InterPro"/>
</dbReference>
<dbReference type="GO" id="GO:0006351">
    <property type="term" value="P:DNA-templated transcription"/>
    <property type="evidence" value="ECO:0007669"/>
    <property type="project" value="InterPro"/>
</dbReference>
<keyword evidence="2" id="KW-0479">Metal-binding</keyword>
<dbReference type="PANTHER" id="PTHR31313">
    <property type="entry name" value="TY1 ENHANCER ACTIVATOR"/>
    <property type="match status" value="1"/>
</dbReference>
<evidence type="ECO:0000256" key="1">
    <source>
        <dbReference type="ARBA" id="ARBA00004123"/>
    </source>
</evidence>
<comment type="subcellular location">
    <subcellularLocation>
        <location evidence="1">Nucleus</location>
    </subcellularLocation>
</comment>
<sequence>MNPPPAPEKTNKKVSRACNTCRLKRKKCDGLDPCFFCKETKVECSYSREPRRRGPPSGYLRYTETRVTLLETLLGLCILKLRGTVSFSDICLQCVEVLHTESKTCTQDVWDAYKVVWTGTDAAKILDDLTNTFAPFAQRTDQETFAKPLLPPPNPNLKSGNGQQQSPSTPSQPTFYHAKANGHSHSPTVMQTTPSPTNEQPHLSYNLPSYSMSRESFERTHTPPPQLKKYDAPAWPREDIDFPFPVTSPTTSRAPLLSYPSPISNAFPVPTPPDVEMATDLDYKGLPDESNPAYTGSYWRSADFEAMSPSSKPDFPPPTEQIDLPPQHILTNLVDVYYTHVHPSYPLLPPRHLIEPKLTAPTVSEGTTCLMLALCAYAGRLSPSNPALTVFGGDPSKIAADLWYEQARAAMSALLRKGSRLESVQTLLLLALRDHGRGSEGQAWLLIGLAVRMAQELELKPTSEVWGVCLTLDLLLSLQLGRPPGIVDALRPPPGVVDDSDDLFVQTSSLCRIVSRINLHLYLGFEFPAGNPMEALKGELDRWHHDLPVQFRISLGHQPERRVLEINMFHQVAIILLYRPFFKDKTTHAAFLDAASTFNVLLDKLTVNPSSLAQSNPAMIYLIFTTAIAHLSGYKLSVRPTLRLQTQLHLMNCAEALKTIGGTWELARRCWRRLDRLMDVEGLNPQNEGDGTKRKRDKEEDHPVRNLLGKREESTAVYASDGLYAPTAMMDWNKDGVAVSPLFLPEDIFDPTVNIFSSGWAQDPAGSGTIDALSWDGEWDEKLWGKSFGFEGMTG</sequence>
<proteinExistence type="predicted"/>
<feature type="compositionally biased region" description="Low complexity" evidence="8">
    <location>
        <begin position="163"/>
        <end position="174"/>
    </location>
</feature>
<dbReference type="Pfam" id="PF00172">
    <property type="entry name" value="Zn_clus"/>
    <property type="match status" value="1"/>
</dbReference>
<dbReference type="AlphaFoldDB" id="A0A9P8ANB2"/>
<evidence type="ECO:0000313" key="11">
    <source>
        <dbReference type="Proteomes" id="UP000812287"/>
    </source>
</evidence>
<evidence type="ECO:0000256" key="6">
    <source>
        <dbReference type="ARBA" id="ARBA00023163"/>
    </source>
</evidence>
<dbReference type="Pfam" id="PF04082">
    <property type="entry name" value="Fungal_trans"/>
    <property type="match status" value="1"/>
</dbReference>
<dbReference type="OrthoDB" id="2123952at2759"/>
<keyword evidence="7" id="KW-0539">Nucleus</keyword>
<evidence type="ECO:0000256" key="2">
    <source>
        <dbReference type="ARBA" id="ARBA00022723"/>
    </source>
</evidence>